<dbReference type="EMBL" id="QFQP01000058">
    <property type="protein sequence ID" value="PZR04441.1"/>
    <property type="molecule type" value="Genomic_DNA"/>
</dbReference>
<dbReference type="CDD" id="cd03143">
    <property type="entry name" value="A4_beta-galactosidase_middle_domain"/>
    <property type="match status" value="1"/>
</dbReference>
<gene>
    <name evidence="2" type="ORF">DI536_34350</name>
</gene>
<dbReference type="AlphaFoldDB" id="A0A2W5V398"/>
<feature type="transmembrane region" description="Helical" evidence="1">
    <location>
        <begin position="360"/>
        <end position="382"/>
    </location>
</feature>
<evidence type="ECO:0000256" key="1">
    <source>
        <dbReference type="SAM" id="Phobius"/>
    </source>
</evidence>
<reference evidence="2 3" key="1">
    <citation type="submission" date="2017-08" db="EMBL/GenBank/DDBJ databases">
        <title>Infants hospitalized years apart are colonized by the same room-sourced microbial strains.</title>
        <authorList>
            <person name="Brooks B."/>
            <person name="Olm M.R."/>
            <person name="Firek B.A."/>
            <person name="Baker R."/>
            <person name="Thomas B.C."/>
            <person name="Morowitz M.J."/>
            <person name="Banfield J.F."/>
        </authorList>
    </citation>
    <scope>NUCLEOTIDE SEQUENCE [LARGE SCALE GENOMIC DNA]</scope>
    <source>
        <strain evidence="2">S2_003_000_R2_14</strain>
    </source>
</reference>
<comment type="caution">
    <text evidence="2">The sequence shown here is derived from an EMBL/GenBank/DDBJ whole genome shotgun (WGS) entry which is preliminary data.</text>
</comment>
<evidence type="ECO:0000313" key="2">
    <source>
        <dbReference type="EMBL" id="PZR04441.1"/>
    </source>
</evidence>
<keyword evidence="1" id="KW-1133">Transmembrane helix</keyword>
<feature type="transmembrane region" description="Helical" evidence="1">
    <location>
        <begin position="334"/>
        <end position="353"/>
    </location>
</feature>
<accession>A0A2W5V398</accession>
<keyword evidence="1" id="KW-0472">Membrane</keyword>
<evidence type="ECO:0008006" key="4">
    <source>
        <dbReference type="Google" id="ProtNLM"/>
    </source>
</evidence>
<proteinExistence type="predicted"/>
<organism evidence="2 3">
    <name type="scientific">Archangium gephyra</name>
    <dbReference type="NCBI Taxonomy" id="48"/>
    <lineage>
        <taxon>Bacteria</taxon>
        <taxon>Pseudomonadati</taxon>
        <taxon>Myxococcota</taxon>
        <taxon>Myxococcia</taxon>
        <taxon>Myxococcales</taxon>
        <taxon>Cystobacterineae</taxon>
        <taxon>Archangiaceae</taxon>
        <taxon>Archangium</taxon>
    </lineage>
</organism>
<name>A0A2W5V398_9BACT</name>
<keyword evidence="1" id="KW-0812">Transmembrane</keyword>
<evidence type="ECO:0000313" key="3">
    <source>
        <dbReference type="Proteomes" id="UP000249061"/>
    </source>
</evidence>
<dbReference type="Proteomes" id="UP000249061">
    <property type="component" value="Unassembled WGS sequence"/>
</dbReference>
<sequence length="590" mass="63100">MVESFLIAALLSVTQADPAEAEAAVEAVVATPVAPATADIVPDDEEPIADTYATSLLDYQVAQVTRLDVADGRTRVSVENNAPAARSGSMPVRFFVDNTTGPTGVITFTIRATIGGSMHSVSRGVEVKAGERTTVTVPVPHELRYGSVSADGPGIANNSNAQMYFQSTYDPQRVVLSISRPEQFEKFVGKAPRYSGANVFVHAIPPKEAPGELASYLGYDVVVVPDAAIFDELDGSARQAVEAFVATGGHLLIGGEVRNAALFPMAKTPSAGTTSYGFGRIFVSNGAPDDKLAVFRPQLLVNPQGPVPDYERRYNQGSVKATLLPQATAPLGRFLFIITLFTLAIGPGSIWVARRRGPAALLVTIPATAFVTCAAIITYSLVADGFTVHASSYSYTLLDSKQHRVITEGLTAYYANLAPSKATLPPGTMLVAPWEDRRERYVADLKWKDGLTLGGDFVPSRTYREWGFVSVEPSRARVVVKRKGNGYVLQNALGVKVDTIMVNVDGNFFTGGPVRDGGEVELAAGNPLNWSGNPASNRFDTRVSQVVVTKPLQHLEFLAKLEGGQGLLPDGDIALEQDSGEHWVRGGFEE</sequence>
<protein>
    <recommendedName>
        <fullName evidence="4">Glutamine amidotransferase domain-containing protein</fullName>
    </recommendedName>
</protein>